<evidence type="ECO:0000313" key="2">
    <source>
        <dbReference type="EMBL" id="VDM39536.1"/>
    </source>
</evidence>
<accession>A0A183UI95</accession>
<protein>
    <submittedName>
        <fullName evidence="4">SCP domain-containing protein</fullName>
    </submittedName>
</protein>
<dbReference type="AlphaFoldDB" id="A0A183UI95"/>
<evidence type="ECO:0000313" key="3">
    <source>
        <dbReference type="Proteomes" id="UP000050794"/>
    </source>
</evidence>
<feature type="signal peptide" evidence="1">
    <location>
        <begin position="1"/>
        <end position="23"/>
    </location>
</feature>
<dbReference type="Proteomes" id="UP000050794">
    <property type="component" value="Unassembled WGS sequence"/>
</dbReference>
<reference evidence="2 3" key="2">
    <citation type="submission" date="2018-11" db="EMBL/GenBank/DDBJ databases">
        <authorList>
            <consortium name="Pathogen Informatics"/>
        </authorList>
    </citation>
    <scope>NUCLEOTIDE SEQUENCE [LARGE SCALE GENOMIC DNA]</scope>
</reference>
<feature type="chain" id="PRO_5044553207" evidence="1">
    <location>
        <begin position="24"/>
        <end position="367"/>
    </location>
</feature>
<evidence type="ECO:0000256" key="1">
    <source>
        <dbReference type="SAM" id="SignalP"/>
    </source>
</evidence>
<keyword evidence="1" id="KW-0732">Signal</keyword>
<dbReference type="EMBL" id="UYWY01019851">
    <property type="protein sequence ID" value="VDM39536.1"/>
    <property type="molecule type" value="Genomic_DNA"/>
</dbReference>
<sequence length="367" mass="42153">MVRRFHFPLLLFIGFIHISAVLAEEAGSPPHTRIQDDKFCYYWMEIGLYTNAFNLAGWNGNENEKASAYIKGNIKETCSHLTSTGPTTNTSGITYLLSSSSEQRGHLTDVLFYCCKVCTQMGNYELLPFMRNLYLQHYQMLARLGKRPNKALAAHDTKRNQHCRNGLGFRLHNWESHACISWVELHGTHVRYYAGPMLINNMQQWEMKLDNKASGALSYWAEDKVIMRNCFRYGAHPFRTPQLRRFALLSSNEWNLFAILLLHSNSTRMLFADEHSCIGKRNVMRDWQAIMHYRSVEMDTAEGCTYGEENGGSRHCVKRRTSCPSYDNDIDAEEEVVVHCCCNGSHLCNHDTLSYHAISMIPIEAKA</sequence>
<name>A0A183UI95_TOXCA</name>
<reference evidence="4" key="1">
    <citation type="submission" date="2016-06" db="UniProtKB">
        <authorList>
            <consortium name="WormBaseParasite"/>
        </authorList>
    </citation>
    <scope>IDENTIFICATION</scope>
</reference>
<proteinExistence type="predicted"/>
<keyword evidence="3" id="KW-1185">Reference proteome</keyword>
<evidence type="ECO:0000313" key="4">
    <source>
        <dbReference type="WBParaSite" id="TCNE_0000821501-mRNA-1"/>
    </source>
</evidence>
<gene>
    <name evidence="2" type="ORF">TCNE_LOCUS8215</name>
</gene>
<dbReference type="WBParaSite" id="TCNE_0000821501-mRNA-1">
    <property type="protein sequence ID" value="TCNE_0000821501-mRNA-1"/>
    <property type="gene ID" value="TCNE_0000821501"/>
</dbReference>
<organism evidence="3 4">
    <name type="scientific">Toxocara canis</name>
    <name type="common">Canine roundworm</name>
    <dbReference type="NCBI Taxonomy" id="6265"/>
    <lineage>
        <taxon>Eukaryota</taxon>
        <taxon>Metazoa</taxon>
        <taxon>Ecdysozoa</taxon>
        <taxon>Nematoda</taxon>
        <taxon>Chromadorea</taxon>
        <taxon>Rhabditida</taxon>
        <taxon>Spirurina</taxon>
        <taxon>Ascaridomorpha</taxon>
        <taxon>Ascaridoidea</taxon>
        <taxon>Toxocaridae</taxon>
        <taxon>Toxocara</taxon>
    </lineage>
</organism>